<feature type="region of interest" description="Disordered" evidence="1">
    <location>
        <begin position="252"/>
        <end position="301"/>
    </location>
</feature>
<dbReference type="eggNOG" id="ENOG502R9MB">
    <property type="taxonomic scope" value="Eukaryota"/>
</dbReference>
<gene>
    <name evidence="2" type="ORF">SEPMUDRAFT_147632</name>
</gene>
<evidence type="ECO:0000256" key="1">
    <source>
        <dbReference type="SAM" id="MobiDB-lite"/>
    </source>
</evidence>
<accession>M3DCY3</accession>
<dbReference type="Proteomes" id="UP000016931">
    <property type="component" value="Unassembled WGS sequence"/>
</dbReference>
<feature type="compositionally biased region" description="Basic and acidic residues" evidence="1">
    <location>
        <begin position="175"/>
        <end position="188"/>
    </location>
</feature>
<keyword evidence="3" id="KW-1185">Reference proteome</keyword>
<feature type="compositionally biased region" description="Basic and acidic residues" evidence="1">
    <location>
        <begin position="335"/>
        <end position="348"/>
    </location>
</feature>
<dbReference type="EMBL" id="KB456261">
    <property type="protein sequence ID" value="EMF15875.1"/>
    <property type="molecule type" value="Genomic_DNA"/>
</dbReference>
<evidence type="ECO:0000313" key="2">
    <source>
        <dbReference type="EMBL" id="EMF15875.1"/>
    </source>
</evidence>
<dbReference type="OrthoDB" id="3650348at2759"/>
<dbReference type="OMA" id="EAYCKVF"/>
<feature type="compositionally biased region" description="Basic residues" evidence="1">
    <location>
        <begin position="252"/>
        <end position="262"/>
    </location>
</feature>
<dbReference type="HOGENOM" id="CLU_657499_0_0_1"/>
<feature type="region of interest" description="Disordered" evidence="1">
    <location>
        <begin position="1"/>
        <end position="30"/>
    </location>
</feature>
<reference evidence="2 3" key="1">
    <citation type="journal article" date="2012" name="PLoS Pathog.">
        <title>Diverse lifestyles and strategies of plant pathogenesis encoded in the genomes of eighteen Dothideomycetes fungi.</title>
        <authorList>
            <person name="Ohm R.A."/>
            <person name="Feau N."/>
            <person name="Henrissat B."/>
            <person name="Schoch C.L."/>
            <person name="Horwitz B.A."/>
            <person name="Barry K.W."/>
            <person name="Condon B.J."/>
            <person name="Copeland A.C."/>
            <person name="Dhillon B."/>
            <person name="Glaser F."/>
            <person name="Hesse C.N."/>
            <person name="Kosti I."/>
            <person name="LaButti K."/>
            <person name="Lindquist E.A."/>
            <person name="Lucas S."/>
            <person name="Salamov A.A."/>
            <person name="Bradshaw R.E."/>
            <person name="Ciuffetti L."/>
            <person name="Hamelin R.C."/>
            <person name="Kema G.H.J."/>
            <person name="Lawrence C."/>
            <person name="Scott J.A."/>
            <person name="Spatafora J.W."/>
            <person name="Turgeon B.G."/>
            <person name="de Wit P.J.G.M."/>
            <person name="Zhong S."/>
            <person name="Goodwin S.B."/>
            <person name="Grigoriev I.V."/>
        </authorList>
    </citation>
    <scope>NUCLEOTIDE SEQUENCE [LARGE SCALE GENOMIC DNA]</scope>
    <source>
        <strain evidence="2 3">SO2202</strain>
    </source>
</reference>
<organism evidence="2 3">
    <name type="scientific">Sphaerulina musiva (strain SO2202)</name>
    <name type="common">Poplar stem canker fungus</name>
    <name type="synonym">Septoria musiva</name>
    <dbReference type="NCBI Taxonomy" id="692275"/>
    <lineage>
        <taxon>Eukaryota</taxon>
        <taxon>Fungi</taxon>
        <taxon>Dikarya</taxon>
        <taxon>Ascomycota</taxon>
        <taxon>Pezizomycotina</taxon>
        <taxon>Dothideomycetes</taxon>
        <taxon>Dothideomycetidae</taxon>
        <taxon>Mycosphaerellales</taxon>
        <taxon>Mycosphaerellaceae</taxon>
        <taxon>Sphaerulina</taxon>
    </lineage>
</organism>
<feature type="region of interest" description="Disordered" evidence="1">
    <location>
        <begin position="175"/>
        <end position="214"/>
    </location>
</feature>
<dbReference type="GeneID" id="27901565"/>
<proteinExistence type="predicted"/>
<feature type="region of interest" description="Disordered" evidence="1">
    <location>
        <begin position="318"/>
        <end position="418"/>
    </location>
</feature>
<feature type="compositionally biased region" description="Basic residues" evidence="1">
    <location>
        <begin position="406"/>
        <end position="418"/>
    </location>
</feature>
<protein>
    <submittedName>
        <fullName evidence="2">Uncharacterized protein</fullName>
    </submittedName>
</protein>
<evidence type="ECO:0000313" key="3">
    <source>
        <dbReference type="Proteomes" id="UP000016931"/>
    </source>
</evidence>
<feature type="compositionally biased region" description="Basic residues" evidence="1">
    <location>
        <begin position="324"/>
        <end position="334"/>
    </location>
</feature>
<sequence length="418" mass="45464">MKRQRPIPTAAPTQAEADAPSPAATTMSVKRQKTSHAAFAASQPLFDTLRNARDRLPDQGMYITVATNVVQQLHVGLKIEDGKNDVERHARYMDAIVEAWRCATDMYCGIFSQLATITAEKPEEGRGAAASHAEFKMMLESAQGAQKLAQDYRLAREKPDLPVVENEVKVNLKPELEPAVTSEKEEPKSSSVFPPSQPTPTPASKKNKKGDANTKYDKSGAMLLWEDGELQVPFSVLSTLEKKEYAIVRARTQRSKQKKKVAGIRNKDQNVNGTTKHSAESSTSHPAEATGAKTNTVPEVEFEDADAVAAEVALRMKAKEDAKRAKKAEKKRKRESGDSFVHGDEAVGHDPAAIAERPKKKKAKKSDSAAEAAVPENGTGSAKRKVSVEDAANSIGPAKDGAEKRVTKKQKKSKKTSE</sequence>
<feature type="compositionally biased region" description="Polar residues" evidence="1">
    <location>
        <begin position="269"/>
        <end position="285"/>
    </location>
</feature>
<dbReference type="AlphaFoldDB" id="M3DCY3"/>
<name>M3DCY3_SPHMS</name>
<dbReference type="RefSeq" id="XP_016763996.1">
    <property type="nucleotide sequence ID" value="XM_016904428.1"/>
</dbReference>